<proteinExistence type="predicted"/>
<reference evidence="1 2" key="1">
    <citation type="submission" date="2024-05" db="EMBL/GenBank/DDBJ databases">
        <title>Haplotype-resolved chromosome-level genome assembly of Huyou (Citrus changshanensis).</title>
        <authorList>
            <person name="Miao C."/>
            <person name="Chen W."/>
            <person name="Wu Y."/>
            <person name="Wang L."/>
            <person name="Zhao S."/>
            <person name="Grierson D."/>
            <person name="Xu C."/>
            <person name="Chen K."/>
        </authorList>
    </citation>
    <scope>NUCLEOTIDE SEQUENCE [LARGE SCALE GENOMIC DNA]</scope>
    <source>
        <strain evidence="1">01-14</strain>
        <tissue evidence="1">Leaf</tissue>
    </source>
</reference>
<sequence>MSGDKWAMFREIEKKGRGEVSQKDLPLTTVSTVFWNAPAAPWPWIEINTDGLANLVMEWVSDDMNNAVNDGDGGEDDGRPISLVRYMANRDRGWI</sequence>
<gene>
    <name evidence="1" type="ORF">WN944_012673</name>
</gene>
<dbReference type="EMBL" id="JBCGBO010000002">
    <property type="protein sequence ID" value="KAK9224223.1"/>
    <property type="molecule type" value="Genomic_DNA"/>
</dbReference>
<dbReference type="Proteomes" id="UP001428341">
    <property type="component" value="Unassembled WGS sequence"/>
</dbReference>
<dbReference type="AlphaFoldDB" id="A0AAP0N0M5"/>
<comment type="caution">
    <text evidence="1">The sequence shown here is derived from an EMBL/GenBank/DDBJ whole genome shotgun (WGS) entry which is preliminary data.</text>
</comment>
<organism evidence="1 2">
    <name type="scientific">Citrus x changshan-huyou</name>
    <dbReference type="NCBI Taxonomy" id="2935761"/>
    <lineage>
        <taxon>Eukaryota</taxon>
        <taxon>Viridiplantae</taxon>
        <taxon>Streptophyta</taxon>
        <taxon>Embryophyta</taxon>
        <taxon>Tracheophyta</taxon>
        <taxon>Spermatophyta</taxon>
        <taxon>Magnoliopsida</taxon>
        <taxon>eudicotyledons</taxon>
        <taxon>Gunneridae</taxon>
        <taxon>Pentapetalae</taxon>
        <taxon>rosids</taxon>
        <taxon>malvids</taxon>
        <taxon>Sapindales</taxon>
        <taxon>Rutaceae</taxon>
        <taxon>Aurantioideae</taxon>
        <taxon>Citrus</taxon>
    </lineage>
</organism>
<name>A0AAP0N0M5_9ROSI</name>
<protein>
    <submittedName>
        <fullName evidence="1">Uncharacterized protein</fullName>
    </submittedName>
</protein>
<evidence type="ECO:0000313" key="1">
    <source>
        <dbReference type="EMBL" id="KAK9224223.1"/>
    </source>
</evidence>
<accession>A0AAP0N0M5</accession>
<evidence type="ECO:0000313" key="2">
    <source>
        <dbReference type="Proteomes" id="UP001428341"/>
    </source>
</evidence>
<keyword evidence="2" id="KW-1185">Reference proteome</keyword>